<accession>A0A9X3ES71</accession>
<dbReference type="Gene3D" id="3.40.1080.20">
    <property type="entry name" value="Acetyl-CoA hydrolase/transferase C-terminal domain"/>
    <property type="match status" value="1"/>
</dbReference>
<dbReference type="AlphaFoldDB" id="A0A9X3ES71"/>
<keyword evidence="5" id="KW-1185">Reference proteome</keyword>
<comment type="caution">
    <text evidence="4">The sequence shown here is derived from an EMBL/GenBank/DDBJ whole genome shotgun (WGS) entry which is preliminary data.</text>
</comment>
<dbReference type="PANTHER" id="PTHR43609:SF1">
    <property type="entry name" value="ACETYL-COA HYDROLASE"/>
    <property type="match status" value="1"/>
</dbReference>
<dbReference type="GO" id="GO:0008775">
    <property type="term" value="F:acetate CoA-transferase activity"/>
    <property type="evidence" value="ECO:0007669"/>
    <property type="project" value="InterPro"/>
</dbReference>
<feature type="domain" description="Acetyl-CoA hydrolase/transferase N-terminal" evidence="2">
    <location>
        <begin position="13"/>
        <end position="218"/>
    </location>
</feature>
<dbReference type="EMBL" id="JAPNKE010000002">
    <property type="protein sequence ID" value="MCY1009248.1"/>
    <property type="molecule type" value="Genomic_DNA"/>
</dbReference>
<proteinExistence type="inferred from homology"/>
<feature type="domain" description="Acetyl-CoA hydrolase/transferase C-terminal" evidence="3">
    <location>
        <begin position="334"/>
        <end position="470"/>
    </location>
</feature>
<dbReference type="InterPro" id="IPR046433">
    <property type="entry name" value="ActCoA_hydro"/>
</dbReference>
<dbReference type="InterPro" id="IPR037171">
    <property type="entry name" value="NagB/RpiA_transferase-like"/>
</dbReference>
<dbReference type="PANTHER" id="PTHR43609">
    <property type="entry name" value="ACETYL-COA HYDROLASE"/>
    <property type="match status" value="1"/>
</dbReference>
<dbReference type="GO" id="GO:0003986">
    <property type="term" value="F:acetyl-CoA hydrolase activity"/>
    <property type="evidence" value="ECO:0007669"/>
    <property type="project" value="TreeGrafter"/>
</dbReference>
<dbReference type="SUPFAM" id="SSF100950">
    <property type="entry name" value="NagB/RpiA/CoA transferase-like"/>
    <property type="match status" value="2"/>
</dbReference>
<name>A0A9X3ES71_9BACT</name>
<dbReference type="InterPro" id="IPR003702">
    <property type="entry name" value="ActCoA_hydro_N"/>
</dbReference>
<sequence length="513" mass="55581">MTSSIGERVQCEALLRKLVPVEEAVRHVRSGDVLAVSGFTKAGEPKAFLPALARHLAGLPDARISVYSGASLSEEVEAPLAPFIARRGPYMASAASRRLIHAGKMDYADAHLSHFARGLMYGFYGDIDLAVVEVSRIRPDGSVVLSASVGVSAEALARARAVVLEVNTAIPDFTGMHDIVLPPAPPTIGWPVPVTGVRDRIGLPYVLFDPSRVVAVVESRQPDFPVAFRAGGATCDAIAGHVLAFLGECRDRFGWHHWVPPLQSGVGNIANAVISGLARSPFQRLHFWTEVFQEGLLDLVADRDRFAGASASAMSLADTEPTRVEALIRAARGDLVLRPMWMSNNPEIITRLHVVAMNTPLEVDIYGHANSTHVGGSRVVNGLGGSGDFFRNAYLSVAHTPSIRTLRDGRTVSCVLPYVNHVDHTEHDIKCIVTEHGYATNFGIRSPRARAREIIDRCAHPHFRPLLHDYVTMAGDGDEPRLLAMDRLEGWWRDYDAACAAFPGEPGGAPHGH</sequence>
<gene>
    <name evidence="4" type="ORF">OV079_27510</name>
</gene>
<evidence type="ECO:0000313" key="4">
    <source>
        <dbReference type="EMBL" id="MCY1009248.1"/>
    </source>
</evidence>
<protein>
    <submittedName>
        <fullName evidence="4">Acetyl-CoA hydrolase</fullName>
    </submittedName>
</protein>
<dbReference type="RefSeq" id="WP_267771908.1">
    <property type="nucleotide sequence ID" value="NZ_JAPNKE010000002.1"/>
</dbReference>
<evidence type="ECO:0000313" key="5">
    <source>
        <dbReference type="Proteomes" id="UP001150924"/>
    </source>
</evidence>
<comment type="similarity">
    <text evidence="1">Belongs to the acetyl-CoA hydrolase/transferase family.</text>
</comment>
<dbReference type="Pfam" id="PF13336">
    <property type="entry name" value="AcetylCoA_hyd_C"/>
    <property type="match status" value="1"/>
</dbReference>
<dbReference type="Pfam" id="PF02550">
    <property type="entry name" value="AcetylCoA_hydro"/>
    <property type="match status" value="1"/>
</dbReference>
<dbReference type="Proteomes" id="UP001150924">
    <property type="component" value="Unassembled WGS sequence"/>
</dbReference>
<evidence type="ECO:0000256" key="1">
    <source>
        <dbReference type="ARBA" id="ARBA00009632"/>
    </source>
</evidence>
<dbReference type="Gene3D" id="3.40.1080.10">
    <property type="entry name" value="Glutaconate Coenzyme A-transferase"/>
    <property type="match status" value="1"/>
</dbReference>
<evidence type="ECO:0000259" key="3">
    <source>
        <dbReference type="Pfam" id="PF13336"/>
    </source>
</evidence>
<dbReference type="InterPro" id="IPR026888">
    <property type="entry name" value="AcetylCoA_hyd_C"/>
</dbReference>
<reference evidence="4" key="1">
    <citation type="submission" date="2022-11" db="EMBL/GenBank/DDBJ databases">
        <title>Minimal conservation of predation-associated metabolite biosynthetic gene clusters underscores biosynthetic potential of Myxococcota including descriptions for ten novel species: Archangium lansinium sp. nov., Myxococcus landrumus sp. nov., Nannocystis bai.</title>
        <authorList>
            <person name="Ahearne A."/>
            <person name="Stevens C."/>
            <person name="Phillips K."/>
        </authorList>
    </citation>
    <scope>NUCLEOTIDE SEQUENCE</scope>
    <source>
        <strain evidence="4">Na p29</strain>
    </source>
</reference>
<organism evidence="4 5">
    <name type="scientific">Nannocystis pusilla</name>
    <dbReference type="NCBI Taxonomy" id="889268"/>
    <lineage>
        <taxon>Bacteria</taxon>
        <taxon>Pseudomonadati</taxon>
        <taxon>Myxococcota</taxon>
        <taxon>Polyangia</taxon>
        <taxon>Nannocystales</taxon>
        <taxon>Nannocystaceae</taxon>
        <taxon>Nannocystis</taxon>
    </lineage>
</organism>
<dbReference type="GO" id="GO:0006083">
    <property type="term" value="P:acetate metabolic process"/>
    <property type="evidence" value="ECO:0007669"/>
    <property type="project" value="InterPro"/>
</dbReference>
<keyword evidence="4" id="KW-0378">Hydrolase</keyword>
<dbReference type="InterPro" id="IPR038460">
    <property type="entry name" value="AcetylCoA_hyd_C_sf"/>
</dbReference>
<evidence type="ECO:0000259" key="2">
    <source>
        <dbReference type="Pfam" id="PF02550"/>
    </source>
</evidence>